<organism evidence="8 9">
    <name type="scientific">Deinococcus cellulosilyticus (strain DSM 18568 / NBRC 106333 / KACC 11606 / 5516J-15)</name>
    <dbReference type="NCBI Taxonomy" id="1223518"/>
    <lineage>
        <taxon>Bacteria</taxon>
        <taxon>Thermotogati</taxon>
        <taxon>Deinococcota</taxon>
        <taxon>Deinococci</taxon>
        <taxon>Deinococcales</taxon>
        <taxon>Deinococcaceae</taxon>
        <taxon>Deinococcus</taxon>
    </lineage>
</organism>
<dbReference type="InterPro" id="IPR006118">
    <property type="entry name" value="Recombinase_CS"/>
</dbReference>
<dbReference type="InterPro" id="IPR025827">
    <property type="entry name" value="Zn_ribbon_recom_dom"/>
</dbReference>
<evidence type="ECO:0000259" key="7">
    <source>
        <dbReference type="PROSITE" id="PS51737"/>
    </source>
</evidence>
<keyword evidence="1" id="KW-0229">DNA integration</keyword>
<evidence type="ECO:0000256" key="2">
    <source>
        <dbReference type="ARBA" id="ARBA00023125"/>
    </source>
</evidence>
<evidence type="ECO:0000313" key="8">
    <source>
        <dbReference type="EMBL" id="GEM45337.1"/>
    </source>
</evidence>
<accession>A0A511MYW0</accession>
<dbReference type="PROSITE" id="PS00397">
    <property type="entry name" value="RECOMBINASES_1"/>
    <property type="match status" value="1"/>
</dbReference>
<dbReference type="CDD" id="cd00338">
    <property type="entry name" value="Ser_Recombinase"/>
    <property type="match status" value="1"/>
</dbReference>
<evidence type="ECO:0000256" key="4">
    <source>
        <dbReference type="PIRSR" id="PIRSR606118-50"/>
    </source>
</evidence>
<proteinExistence type="predicted"/>
<keyword evidence="3" id="KW-0233">DNA recombination</keyword>
<protein>
    <recommendedName>
        <fullName evidence="10">Recombinase family protein</fullName>
    </recommendedName>
</protein>
<dbReference type="InterPro" id="IPR036162">
    <property type="entry name" value="Resolvase-like_N_sf"/>
</dbReference>
<evidence type="ECO:0000259" key="6">
    <source>
        <dbReference type="PROSITE" id="PS51736"/>
    </source>
</evidence>
<dbReference type="PROSITE" id="PS51737">
    <property type="entry name" value="RECOMBINASE_DNA_BIND"/>
    <property type="match status" value="1"/>
</dbReference>
<reference evidence="8 9" key="1">
    <citation type="submission" date="2019-07" db="EMBL/GenBank/DDBJ databases">
        <title>Whole genome shotgun sequence of Deinococcus cellulosilyticus NBRC 106333.</title>
        <authorList>
            <person name="Hosoyama A."/>
            <person name="Uohara A."/>
            <person name="Ohji S."/>
            <person name="Ichikawa N."/>
        </authorList>
    </citation>
    <scope>NUCLEOTIDE SEQUENCE [LARGE SCALE GENOMIC DNA]</scope>
    <source>
        <strain evidence="8 9">NBRC 106333</strain>
    </source>
</reference>
<evidence type="ECO:0000256" key="1">
    <source>
        <dbReference type="ARBA" id="ARBA00022908"/>
    </source>
</evidence>
<name>A0A511MYW0_DEIC1</name>
<dbReference type="PANTHER" id="PTHR30461:SF23">
    <property type="entry name" value="DNA RECOMBINASE-RELATED"/>
    <property type="match status" value="1"/>
</dbReference>
<evidence type="ECO:0000256" key="3">
    <source>
        <dbReference type="ARBA" id="ARBA00023172"/>
    </source>
</evidence>
<dbReference type="SUPFAM" id="SSF53041">
    <property type="entry name" value="Resolvase-like"/>
    <property type="match status" value="1"/>
</dbReference>
<dbReference type="EMBL" id="BJXB01000003">
    <property type="protein sequence ID" value="GEM45337.1"/>
    <property type="molecule type" value="Genomic_DNA"/>
</dbReference>
<evidence type="ECO:0000256" key="5">
    <source>
        <dbReference type="PROSITE-ProRule" id="PRU10137"/>
    </source>
</evidence>
<dbReference type="GO" id="GO:0015074">
    <property type="term" value="P:DNA integration"/>
    <property type="evidence" value="ECO:0007669"/>
    <property type="project" value="UniProtKB-KW"/>
</dbReference>
<dbReference type="PROSITE" id="PS51736">
    <property type="entry name" value="RECOMBINASES_3"/>
    <property type="match status" value="1"/>
</dbReference>
<dbReference type="Pfam" id="PF00239">
    <property type="entry name" value="Resolvase"/>
    <property type="match status" value="1"/>
</dbReference>
<dbReference type="InterPro" id="IPR038109">
    <property type="entry name" value="DNA_bind_recomb_sf"/>
</dbReference>
<dbReference type="SMART" id="SM00857">
    <property type="entry name" value="Resolvase"/>
    <property type="match status" value="1"/>
</dbReference>
<dbReference type="Gene3D" id="3.90.1750.20">
    <property type="entry name" value="Putative Large Serine Recombinase, Chain B, Domain 2"/>
    <property type="match status" value="1"/>
</dbReference>
<dbReference type="AlphaFoldDB" id="A0A511MYW0"/>
<comment type="caution">
    <text evidence="8">The sequence shown here is derived from an EMBL/GenBank/DDBJ whole genome shotgun (WGS) entry which is preliminary data.</text>
</comment>
<feature type="domain" description="Resolvase/invertase-type recombinase catalytic" evidence="6">
    <location>
        <begin position="2"/>
        <end position="146"/>
    </location>
</feature>
<dbReference type="PANTHER" id="PTHR30461">
    <property type="entry name" value="DNA-INVERTASE FROM LAMBDOID PROPHAGE"/>
    <property type="match status" value="1"/>
</dbReference>
<feature type="domain" description="Recombinase" evidence="7">
    <location>
        <begin position="144"/>
        <end position="257"/>
    </location>
</feature>
<dbReference type="InterPro" id="IPR011109">
    <property type="entry name" value="DNA_bind_recombinase_dom"/>
</dbReference>
<dbReference type="Pfam" id="PF07508">
    <property type="entry name" value="Recombinase"/>
    <property type="match status" value="1"/>
</dbReference>
<gene>
    <name evidence="8" type="ORF">DC3_09720</name>
</gene>
<dbReference type="Gene3D" id="3.40.50.1390">
    <property type="entry name" value="Resolvase, N-terminal catalytic domain"/>
    <property type="match status" value="1"/>
</dbReference>
<dbReference type="InterPro" id="IPR006119">
    <property type="entry name" value="Resolv_N"/>
</dbReference>
<evidence type="ECO:0000313" key="9">
    <source>
        <dbReference type="Proteomes" id="UP000321306"/>
    </source>
</evidence>
<sequence length="463" mass="52292">MRAAIYLRVSTEIQTTRYGLDAQKADCEAYIKQQGYQLVATFSDAITGTSMQRPGLQSLLSRQDEFDLVVIPDVDRLARAVPAAYALRDQLLAAGLEVHGARDGRYDPDDESKELAFGFKAILASNERKRIVRRLISGRAAKVARGEFAKPIDAYGWSAGKINPVEAEHVRWIYSMALRMGGRQIIDRLELAGVLSPEGESRWHVSSLNRLLRNPLYRGEYHFKIPGGTQHVLPCDAIVKPEIWWAVQAAVKTRKSNGNARGNRTDRFPLTGNIKCDVCQHAMTGLEDARVRKDGTRLLYYTCGHSKHTRKRECGHSTHYPAADIHETVWTMLRALVERPEHVISTHIRIQTPEFPEPDLEAAKAELKRRWDRAYAAYEKGIISLDDLEAKKRDLDQAREALQARTTPKLTLDVVDWAARLRALLQSDTSLTNIVKEQGIFVMVNTSGKVFLEVRQLDKMPVE</sequence>
<dbReference type="OrthoDB" id="9781670at2"/>
<feature type="active site" description="O-(5'-phospho-DNA)-serine intermediate" evidence="4 5">
    <location>
        <position position="10"/>
    </location>
</feature>
<dbReference type="InterPro" id="IPR050639">
    <property type="entry name" value="SSR_resolvase"/>
</dbReference>
<dbReference type="GO" id="GO:0003677">
    <property type="term" value="F:DNA binding"/>
    <property type="evidence" value="ECO:0007669"/>
    <property type="project" value="UniProtKB-KW"/>
</dbReference>
<keyword evidence="9" id="KW-1185">Reference proteome</keyword>
<keyword evidence="2" id="KW-0238">DNA-binding</keyword>
<dbReference type="GO" id="GO:0000150">
    <property type="term" value="F:DNA strand exchange activity"/>
    <property type="evidence" value="ECO:0007669"/>
    <property type="project" value="InterPro"/>
</dbReference>
<dbReference type="Proteomes" id="UP000321306">
    <property type="component" value="Unassembled WGS sequence"/>
</dbReference>
<dbReference type="Pfam" id="PF13408">
    <property type="entry name" value="Zn_ribbon_recom"/>
    <property type="match status" value="1"/>
</dbReference>
<dbReference type="RefSeq" id="WP_146882801.1">
    <property type="nucleotide sequence ID" value="NZ_BJXB01000003.1"/>
</dbReference>
<evidence type="ECO:0008006" key="10">
    <source>
        <dbReference type="Google" id="ProtNLM"/>
    </source>
</evidence>